<comment type="catalytic activity">
    <reaction evidence="1 5 6">
        <text>[protein]-peptidylproline (omega=180) = [protein]-peptidylproline (omega=0)</text>
        <dbReference type="Rhea" id="RHEA:16237"/>
        <dbReference type="Rhea" id="RHEA-COMP:10747"/>
        <dbReference type="Rhea" id="RHEA-COMP:10748"/>
        <dbReference type="ChEBI" id="CHEBI:83833"/>
        <dbReference type="ChEBI" id="CHEBI:83834"/>
        <dbReference type="EC" id="5.2.1.8"/>
    </reaction>
</comment>
<evidence type="ECO:0000256" key="1">
    <source>
        <dbReference type="ARBA" id="ARBA00000971"/>
    </source>
</evidence>
<sequence length="176" mass="19170">MRKLLILGAILSLFGCVEEPEPPVVVSYQEQLAIDVELIDNYLSSNGLQAEQTTSGLRYIIHEEGSGEVAKARQKVKVDYTGSLLNGNIFDTSYKDIAVQNNIYDSRREPYGPIQFTLGIGQVISGWDEGISLLNEGTKATLYIPSGLGYGRSAVSASIPANSILIFEVDLVEIVQ</sequence>
<dbReference type="PROSITE" id="PS51257">
    <property type="entry name" value="PROKAR_LIPOPROTEIN"/>
    <property type="match status" value="1"/>
</dbReference>
<dbReference type="GO" id="GO:0003755">
    <property type="term" value="F:peptidyl-prolyl cis-trans isomerase activity"/>
    <property type="evidence" value="ECO:0007669"/>
    <property type="project" value="UniProtKB-UniRule"/>
</dbReference>
<evidence type="ECO:0000313" key="8">
    <source>
        <dbReference type="EMBL" id="QSE97528.1"/>
    </source>
</evidence>
<dbReference type="Proteomes" id="UP000662783">
    <property type="component" value="Chromosome"/>
</dbReference>
<evidence type="ECO:0000259" key="7">
    <source>
        <dbReference type="PROSITE" id="PS50059"/>
    </source>
</evidence>
<dbReference type="EMBL" id="CP070608">
    <property type="protein sequence ID" value="QSE97528.1"/>
    <property type="molecule type" value="Genomic_DNA"/>
</dbReference>
<organism evidence="8 9">
    <name type="scientific">Fulvivirga lutea</name>
    <dbReference type="NCBI Taxonomy" id="2810512"/>
    <lineage>
        <taxon>Bacteria</taxon>
        <taxon>Pseudomonadati</taxon>
        <taxon>Bacteroidota</taxon>
        <taxon>Cytophagia</taxon>
        <taxon>Cytophagales</taxon>
        <taxon>Fulvivirgaceae</taxon>
        <taxon>Fulvivirga</taxon>
    </lineage>
</organism>
<dbReference type="EC" id="5.2.1.8" evidence="6"/>
<protein>
    <recommendedName>
        <fullName evidence="6">Peptidyl-prolyl cis-trans isomerase</fullName>
        <ecNumber evidence="6">5.2.1.8</ecNumber>
    </recommendedName>
</protein>
<feature type="domain" description="PPIase FKBP-type" evidence="7">
    <location>
        <begin position="73"/>
        <end position="175"/>
    </location>
</feature>
<reference evidence="8" key="1">
    <citation type="submission" date="2021-02" db="EMBL/GenBank/DDBJ databases">
        <title>Fulvivirga sp. S481 isolated from sea water.</title>
        <authorList>
            <person name="Bae S.S."/>
            <person name="Baek K."/>
        </authorList>
    </citation>
    <scope>NUCLEOTIDE SEQUENCE</scope>
    <source>
        <strain evidence="8">S481</strain>
    </source>
</reference>
<dbReference type="RefSeq" id="WP_205722038.1">
    <property type="nucleotide sequence ID" value="NZ_CP070608.1"/>
</dbReference>
<accession>A0A974WFI8</accession>
<dbReference type="AlphaFoldDB" id="A0A974WFI8"/>
<dbReference type="KEGG" id="fuv:JR347_00115"/>
<keyword evidence="4 5" id="KW-0413">Isomerase</keyword>
<dbReference type="SUPFAM" id="SSF54534">
    <property type="entry name" value="FKBP-like"/>
    <property type="match status" value="1"/>
</dbReference>
<comment type="similarity">
    <text evidence="2 6">Belongs to the FKBP-type PPIase family.</text>
</comment>
<dbReference type="Pfam" id="PF00254">
    <property type="entry name" value="FKBP_C"/>
    <property type="match status" value="1"/>
</dbReference>
<keyword evidence="3 5" id="KW-0697">Rotamase</keyword>
<dbReference type="PROSITE" id="PS50059">
    <property type="entry name" value="FKBP_PPIASE"/>
    <property type="match status" value="1"/>
</dbReference>
<gene>
    <name evidence="8" type="ORF">JR347_00115</name>
</gene>
<dbReference type="PANTHER" id="PTHR43811">
    <property type="entry name" value="FKBP-TYPE PEPTIDYL-PROLYL CIS-TRANS ISOMERASE FKPA"/>
    <property type="match status" value="1"/>
</dbReference>
<proteinExistence type="inferred from homology"/>
<keyword evidence="9" id="KW-1185">Reference proteome</keyword>
<evidence type="ECO:0000256" key="6">
    <source>
        <dbReference type="RuleBase" id="RU003915"/>
    </source>
</evidence>
<evidence type="ECO:0000256" key="3">
    <source>
        <dbReference type="ARBA" id="ARBA00023110"/>
    </source>
</evidence>
<evidence type="ECO:0000256" key="5">
    <source>
        <dbReference type="PROSITE-ProRule" id="PRU00277"/>
    </source>
</evidence>
<evidence type="ECO:0000256" key="2">
    <source>
        <dbReference type="ARBA" id="ARBA00006577"/>
    </source>
</evidence>
<dbReference type="InterPro" id="IPR046357">
    <property type="entry name" value="PPIase_dom_sf"/>
</dbReference>
<dbReference type="InterPro" id="IPR001179">
    <property type="entry name" value="PPIase_FKBP_dom"/>
</dbReference>
<evidence type="ECO:0000256" key="4">
    <source>
        <dbReference type="ARBA" id="ARBA00023235"/>
    </source>
</evidence>
<evidence type="ECO:0000313" key="9">
    <source>
        <dbReference type="Proteomes" id="UP000662783"/>
    </source>
</evidence>
<dbReference type="PANTHER" id="PTHR43811:SF19">
    <property type="entry name" value="39 KDA FK506-BINDING NUCLEAR PROTEIN"/>
    <property type="match status" value="1"/>
</dbReference>
<name>A0A974WFI8_9BACT</name>
<dbReference type="Gene3D" id="3.10.50.40">
    <property type="match status" value="1"/>
</dbReference>